<evidence type="ECO:0000256" key="8">
    <source>
        <dbReference type="ARBA" id="ARBA00022833"/>
    </source>
</evidence>
<comment type="caution">
    <text evidence="13">The sequence shown here is derived from an EMBL/GenBank/DDBJ whole genome shotgun (WGS) entry which is preliminary data.</text>
</comment>
<dbReference type="GO" id="GO:0005634">
    <property type="term" value="C:nucleus"/>
    <property type="evidence" value="ECO:0007669"/>
    <property type="project" value="TreeGrafter"/>
</dbReference>
<dbReference type="GO" id="GO:0036464">
    <property type="term" value="C:cytoplasmic ribonucleoprotein granule"/>
    <property type="evidence" value="ECO:0007669"/>
    <property type="project" value="TreeGrafter"/>
</dbReference>
<evidence type="ECO:0000256" key="10">
    <source>
        <dbReference type="PROSITE-ProRule" id="PRU00723"/>
    </source>
</evidence>
<dbReference type="GO" id="GO:0016787">
    <property type="term" value="F:hydrolase activity"/>
    <property type="evidence" value="ECO:0007669"/>
    <property type="project" value="UniProtKB-KW"/>
</dbReference>
<dbReference type="InterPro" id="IPR040546">
    <property type="entry name" value="Rege-1_UBA-like"/>
</dbReference>
<dbReference type="Pfam" id="PF18561">
    <property type="entry name" value="Regnase_1_C"/>
    <property type="match status" value="1"/>
</dbReference>
<keyword evidence="9" id="KW-0460">Magnesium</keyword>
<evidence type="ECO:0000256" key="4">
    <source>
        <dbReference type="ARBA" id="ARBA00022723"/>
    </source>
</evidence>
<keyword evidence="7" id="KW-0378">Hydrolase</keyword>
<keyword evidence="6 10" id="KW-0863">Zinc-finger</keyword>
<keyword evidence="4 10" id="KW-0479">Metal-binding</keyword>
<evidence type="ECO:0000256" key="2">
    <source>
        <dbReference type="ARBA" id="ARBA00010922"/>
    </source>
</evidence>
<dbReference type="Gene3D" id="3.40.50.11980">
    <property type="match status" value="1"/>
</dbReference>
<feature type="zinc finger region" description="C3H1-type" evidence="10">
    <location>
        <begin position="327"/>
        <end position="352"/>
    </location>
</feature>
<evidence type="ECO:0000256" key="11">
    <source>
        <dbReference type="SAM" id="MobiDB-lite"/>
    </source>
</evidence>
<comment type="cofactor">
    <cofactor evidence="1">
        <name>Mg(2+)</name>
        <dbReference type="ChEBI" id="CHEBI:18420"/>
    </cofactor>
</comment>
<dbReference type="Proteomes" id="UP001479290">
    <property type="component" value="Unassembled WGS sequence"/>
</dbReference>
<dbReference type="AlphaFoldDB" id="A0AAW1ZCP8"/>
<dbReference type="CDD" id="cd18729">
    <property type="entry name" value="PIN_Zc3h12-like"/>
    <property type="match status" value="1"/>
</dbReference>
<evidence type="ECO:0000256" key="7">
    <source>
        <dbReference type="ARBA" id="ARBA00022801"/>
    </source>
</evidence>
<keyword evidence="8 10" id="KW-0862">Zinc</keyword>
<organism evidence="13 14">
    <name type="scientific">Culter alburnus</name>
    <name type="common">Topmouth culter</name>
    <dbReference type="NCBI Taxonomy" id="194366"/>
    <lineage>
        <taxon>Eukaryota</taxon>
        <taxon>Metazoa</taxon>
        <taxon>Chordata</taxon>
        <taxon>Craniata</taxon>
        <taxon>Vertebrata</taxon>
        <taxon>Euteleostomi</taxon>
        <taxon>Actinopterygii</taxon>
        <taxon>Neopterygii</taxon>
        <taxon>Teleostei</taxon>
        <taxon>Ostariophysi</taxon>
        <taxon>Cypriniformes</taxon>
        <taxon>Xenocyprididae</taxon>
        <taxon>Xenocypridinae</taxon>
        <taxon>Culter</taxon>
    </lineage>
</organism>
<dbReference type="InterPro" id="IPR021869">
    <property type="entry name" value="RNase_Zc3h12_NYN"/>
</dbReference>
<dbReference type="InterPro" id="IPR040757">
    <property type="entry name" value="Regnase_1/ZC3H12_C"/>
</dbReference>
<evidence type="ECO:0000256" key="1">
    <source>
        <dbReference type="ARBA" id="ARBA00001946"/>
    </source>
</evidence>
<feature type="region of interest" description="Disordered" evidence="11">
    <location>
        <begin position="421"/>
        <end position="441"/>
    </location>
</feature>
<proteinExistence type="inferred from homology"/>
<evidence type="ECO:0000256" key="3">
    <source>
        <dbReference type="ARBA" id="ARBA00022722"/>
    </source>
</evidence>
<evidence type="ECO:0000259" key="12">
    <source>
        <dbReference type="PROSITE" id="PS50103"/>
    </source>
</evidence>
<dbReference type="PANTHER" id="PTHR12876">
    <property type="entry name" value="N4BP1-RELATED"/>
    <property type="match status" value="1"/>
</dbReference>
<dbReference type="Pfam" id="PF11977">
    <property type="entry name" value="RNase_Zc3h12a"/>
    <property type="match status" value="1"/>
</dbReference>
<dbReference type="FunFam" id="3.40.50.11980:FF:000001">
    <property type="entry name" value="ZC3H12A isoform 1"/>
    <property type="match status" value="1"/>
</dbReference>
<evidence type="ECO:0000313" key="13">
    <source>
        <dbReference type="EMBL" id="KAK9958084.1"/>
    </source>
</evidence>
<keyword evidence="3" id="KW-0540">Nuclease</keyword>
<dbReference type="PANTHER" id="PTHR12876:SF10">
    <property type="entry name" value="ENDORIBONUCLEASE ZC3H12A"/>
    <property type="match status" value="1"/>
</dbReference>
<feature type="region of interest" description="Disordered" evidence="11">
    <location>
        <begin position="114"/>
        <end position="156"/>
    </location>
</feature>
<dbReference type="PROSITE" id="PS50103">
    <property type="entry name" value="ZF_C3H1"/>
    <property type="match status" value="1"/>
</dbReference>
<feature type="region of interest" description="Disordered" evidence="11">
    <location>
        <begin position="364"/>
        <end position="388"/>
    </location>
</feature>
<gene>
    <name evidence="13" type="ORF">ABG768_012263</name>
</gene>
<dbReference type="GO" id="GO:0004521">
    <property type="term" value="F:RNA endonuclease activity"/>
    <property type="evidence" value="ECO:0007669"/>
    <property type="project" value="TreeGrafter"/>
</dbReference>
<dbReference type="GO" id="GO:0008270">
    <property type="term" value="F:zinc ion binding"/>
    <property type="evidence" value="ECO:0007669"/>
    <property type="project" value="UniProtKB-KW"/>
</dbReference>
<evidence type="ECO:0000256" key="6">
    <source>
        <dbReference type="ARBA" id="ARBA00022771"/>
    </source>
</evidence>
<accession>A0AAW1ZCP8</accession>
<evidence type="ECO:0000256" key="9">
    <source>
        <dbReference type="ARBA" id="ARBA00022842"/>
    </source>
</evidence>
<feature type="compositionally biased region" description="Polar residues" evidence="11">
    <location>
        <begin position="370"/>
        <end position="386"/>
    </location>
</feature>
<dbReference type="GO" id="GO:0061158">
    <property type="term" value="P:3'-UTR-mediated mRNA destabilization"/>
    <property type="evidence" value="ECO:0007669"/>
    <property type="project" value="TreeGrafter"/>
</dbReference>
<keyword evidence="14" id="KW-1185">Reference proteome</keyword>
<evidence type="ECO:0000313" key="14">
    <source>
        <dbReference type="Proteomes" id="UP001479290"/>
    </source>
</evidence>
<comment type="similarity">
    <text evidence="2">Belongs to the ZC3H12 family.</text>
</comment>
<feature type="domain" description="C3H1-type" evidence="12">
    <location>
        <begin position="327"/>
        <end position="352"/>
    </location>
</feature>
<feature type="compositionally biased region" description="Basic residues" evidence="11">
    <location>
        <begin position="426"/>
        <end position="435"/>
    </location>
</feature>
<protein>
    <recommendedName>
        <fullName evidence="12">C3H1-type domain-containing protein</fullName>
    </recommendedName>
</protein>
<dbReference type="EMBL" id="JAWDJR010000019">
    <property type="protein sequence ID" value="KAK9958084.1"/>
    <property type="molecule type" value="Genomic_DNA"/>
</dbReference>
<dbReference type="InterPro" id="IPR000571">
    <property type="entry name" value="Znf_CCCH"/>
</dbReference>
<sequence>MSAEISTIPTLQLYLDSLWSSSIGSHNSDINATNAWVTATTPLYNPPVFCDVRMDPAQSSPTPDESSELGSEFQTQLDLFLKLGFSQMQVRAALLKLGLNADTNRVLGELIQAAGESEEREEPTASPVLVPRGDGSSKVRSAQNHSAPAVSSAPEELVEDEDALRPIVIDGSNVAMSHGNKEVFSCLGIQLAVNFFLERGHVDITVFVPSWRKEQPRPDVPITDQHILRELERRKLLVFTPSRRVAGKRVVCYDDRFIVKLAYESDGIIVSNDTYRDLQGERPEWKRFIEERLLMYSFVNDKFMPPDDPLGRHGPTLDNFLRKTPRMPKKQPCPYGKKCTYGIKCKFHHPERTKQSQRALADELREKAKNSSTPHKPQPLSSQTPSLEEVMEQKLSLDMCGSLKKSYASENVLVVKGVPQPTQKKFPSKKERRHSPTSLDSFPYGSQECMDSGLGSYECHSHEAPHCDRYCDHRKSKPSSNGRHRYVPANSQPCSCCSHQSLSAGHHHSGSSNPGYGQPRYHSYGGGPIYPPVNMSQYSFPHSRGPPPHQGYWSDHYGGYPPTSHNAMQPERGHGHWSPSNHNPQWSEREQVRKKLLAIFNARLVDRAMDMFPYLLDPQRLAAEILTLQSQDGAL</sequence>
<reference evidence="13 14" key="1">
    <citation type="submission" date="2024-05" db="EMBL/GenBank/DDBJ databases">
        <title>A high-quality chromosomal-level genome assembly of Topmouth culter (Culter alburnus).</title>
        <authorList>
            <person name="Zhao H."/>
        </authorList>
    </citation>
    <scope>NUCLEOTIDE SEQUENCE [LARGE SCALE GENOMIC DNA]</scope>
    <source>
        <strain evidence="13">CATC2023</strain>
        <tissue evidence="13">Muscle</tissue>
    </source>
</reference>
<evidence type="ECO:0000256" key="5">
    <source>
        <dbReference type="ARBA" id="ARBA00022759"/>
    </source>
</evidence>
<dbReference type="GO" id="GO:0003729">
    <property type="term" value="F:mRNA binding"/>
    <property type="evidence" value="ECO:0007669"/>
    <property type="project" value="TreeGrafter"/>
</dbReference>
<dbReference type="Pfam" id="PF18039">
    <property type="entry name" value="UBA_6"/>
    <property type="match status" value="1"/>
</dbReference>
<dbReference type="InterPro" id="IPR051101">
    <property type="entry name" value="ZC3H12/N4BP1_RNase_Reg"/>
</dbReference>
<keyword evidence="5" id="KW-0255">Endonuclease</keyword>
<name>A0AAW1ZCP8_CULAL</name>